<dbReference type="SMART" id="SM00986">
    <property type="entry name" value="UDG"/>
    <property type="match status" value="1"/>
</dbReference>
<protein>
    <submittedName>
        <fullName evidence="2">Uracil-DNA glycosylase</fullName>
    </submittedName>
</protein>
<dbReference type="RefSeq" id="WP_002699697.1">
    <property type="nucleotide sequence ID" value="NZ_AAWS01000024.1"/>
</dbReference>
<name>A1ZQH3_MICM2</name>
<dbReference type="Gene3D" id="3.40.470.10">
    <property type="entry name" value="Uracil-DNA glycosylase-like domain"/>
    <property type="match status" value="1"/>
</dbReference>
<dbReference type="eggNOG" id="COG1573">
    <property type="taxonomic scope" value="Bacteria"/>
</dbReference>
<evidence type="ECO:0000259" key="1">
    <source>
        <dbReference type="SMART" id="SM00986"/>
    </source>
</evidence>
<dbReference type="SUPFAM" id="SSF52141">
    <property type="entry name" value="Uracil-DNA glycosylase-like"/>
    <property type="match status" value="1"/>
</dbReference>
<dbReference type="SMART" id="SM00987">
    <property type="entry name" value="UreE_C"/>
    <property type="match status" value="1"/>
</dbReference>
<gene>
    <name evidence="2" type="ORF">M23134_08297</name>
</gene>
<dbReference type="CDD" id="cd10033">
    <property type="entry name" value="UDG_like"/>
    <property type="match status" value="1"/>
</dbReference>
<dbReference type="PANTHER" id="PTHR42160:SF1">
    <property type="entry name" value="URACIL-DNA GLYCOSYLASE SUPERFAMILY PROTEIN"/>
    <property type="match status" value="1"/>
</dbReference>
<reference evidence="2 3" key="1">
    <citation type="submission" date="2007-01" db="EMBL/GenBank/DDBJ databases">
        <authorList>
            <person name="Haygood M."/>
            <person name="Podell S."/>
            <person name="Anderson C."/>
            <person name="Hopkinson B."/>
            <person name="Roe K."/>
            <person name="Barbeau K."/>
            <person name="Gaasterland T."/>
            <person name="Ferriera S."/>
            <person name="Johnson J."/>
            <person name="Kravitz S."/>
            <person name="Beeson K."/>
            <person name="Sutton G."/>
            <person name="Rogers Y.-H."/>
            <person name="Friedman R."/>
            <person name="Frazier M."/>
            <person name="Venter J.C."/>
        </authorList>
    </citation>
    <scope>NUCLEOTIDE SEQUENCE [LARGE SCALE GENOMIC DNA]</scope>
    <source>
        <strain evidence="2 3">ATCC 23134</strain>
    </source>
</reference>
<dbReference type="OrthoDB" id="9789139at2"/>
<dbReference type="EMBL" id="AAWS01000024">
    <property type="protein sequence ID" value="EAY27345.1"/>
    <property type="molecule type" value="Genomic_DNA"/>
</dbReference>
<feature type="domain" description="Uracil-DNA glycosylase-like" evidence="1">
    <location>
        <begin position="28"/>
        <end position="185"/>
    </location>
</feature>
<sequence>MPALDHLLTEIRTCKVCEENLPLGARPVVSAQTSAKIMIIGQAPGTKVHASGVPWDDASGQRLREWMGVDKETFYDTSKIAIMPMGFCYPGRGKGGDLPPRVECAPLWHERLLEQLPDLVLTLLIGQYAQKYYLGKQRKKNLTETVRAYHEYQPDYFPLVHPSPRNLMWQRKNLWFEDEVVPALQAVVKKLLTNM</sequence>
<proteinExistence type="predicted"/>
<dbReference type="InterPro" id="IPR036895">
    <property type="entry name" value="Uracil-DNA_glycosylase-like_sf"/>
</dbReference>
<dbReference type="Proteomes" id="UP000004095">
    <property type="component" value="Unassembled WGS sequence"/>
</dbReference>
<comment type="caution">
    <text evidence="2">The sequence shown here is derived from an EMBL/GenBank/DDBJ whole genome shotgun (WGS) entry which is preliminary data.</text>
</comment>
<dbReference type="Pfam" id="PF03167">
    <property type="entry name" value="UDG"/>
    <property type="match status" value="1"/>
</dbReference>
<evidence type="ECO:0000313" key="2">
    <source>
        <dbReference type="EMBL" id="EAY27345.1"/>
    </source>
</evidence>
<dbReference type="PANTHER" id="PTHR42160">
    <property type="entry name" value="URACIL-DNA GLYCOSYLASE SUPERFAMILY PROTEIN"/>
    <property type="match status" value="1"/>
</dbReference>
<dbReference type="InterPro" id="IPR047124">
    <property type="entry name" value="HI_0220.2"/>
</dbReference>
<evidence type="ECO:0000313" key="3">
    <source>
        <dbReference type="Proteomes" id="UP000004095"/>
    </source>
</evidence>
<organism evidence="2 3">
    <name type="scientific">Microscilla marina ATCC 23134</name>
    <dbReference type="NCBI Taxonomy" id="313606"/>
    <lineage>
        <taxon>Bacteria</taxon>
        <taxon>Pseudomonadati</taxon>
        <taxon>Bacteroidota</taxon>
        <taxon>Cytophagia</taxon>
        <taxon>Cytophagales</taxon>
        <taxon>Microscillaceae</taxon>
        <taxon>Microscilla</taxon>
    </lineage>
</organism>
<keyword evidence="3" id="KW-1185">Reference proteome</keyword>
<dbReference type="AlphaFoldDB" id="A1ZQH3"/>
<dbReference type="InterPro" id="IPR005122">
    <property type="entry name" value="Uracil-DNA_glycosylase-like"/>
</dbReference>
<accession>A1ZQH3</accession>